<dbReference type="EMBL" id="CP097510">
    <property type="protein sequence ID" value="URE41605.1"/>
    <property type="molecule type" value="Genomic_DNA"/>
</dbReference>
<name>A0A9E7HX08_9LILI</name>
<evidence type="ECO:0000313" key="1">
    <source>
        <dbReference type="EMBL" id="URE41605.1"/>
    </source>
</evidence>
<dbReference type="Proteomes" id="UP001055439">
    <property type="component" value="Chromosome 8"/>
</dbReference>
<dbReference type="AlphaFoldDB" id="A0A9E7HX08"/>
<accession>A0A9E7HX08</accession>
<proteinExistence type="predicted"/>
<evidence type="ECO:0000313" key="2">
    <source>
        <dbReference type="Proteomes" id="UP001055439"/>
    </source>
</evidence>
<organism evidence="1 2">
    <name type="scientific">Musa troglodytarum</name>
    <name type="common">fe'i banana</name>
    <dbReference type="NCBI Taxonomy" id="320322"/>
    <lineage>
        <taxon>Eukaryota</taxon>
        <taxon>Viridiplantae</taxon>
        <taxon>Streptophyta</taxon>
        <taxon>Embryophyta</taxon>
        <taxon>Tracheophyta</taxon>
        <taxon>Spermatophyta</taxon>
        <taxon>Magnoliopsida</taxon>
        <taxon>Liliopsida</taxon>
        <taxon>Zingiberales</taxon>
        <taxon>Musaceae</taxon>
        <taxon>Musa</taxon>
    </lineage>
</organism>
<gene>
    <name evidence="1" type="ORF">MUK42_36283</name>
</gene>
<reference evidence="1" key="1">
    <citation type="submission" date="2022-05" db="EMBL/GenBank/DDBJ databases">
        <title>The Musa troglodytarum L. genome provides insights into the mechanism of non-climacteric behaviour and enrichment of carotenoids.</title>
        <authorList>
            <person name="Wang J."/>
        </authorList>
    </citation>
    <scope>NUCLEOTIDE SEQUENCE</scope>
    <source>
        <tissue evidence="1">Leaf</tissue>
    </source>
</reference>
<keyword evidence="2" id="KW-1185">Reference proteome</keyword>
<protein>
    <submittedName>
        <fullName evidence="1">Uncharacterized protein</fullName>
    </submittedName>
</protein>
<sequence length="102" mass="11867">MAMIIIVTIMPRTTSMIVILLHTLWACQQIHTTRYGSMSIEGCLVIFVSAHKALLPLTVICYCTIEYVKFARWREQMLSSTFFVSWIAPQHVMDVWIFWSIP</sequence>